<comment type="subcellular location">
    <subcellularLocation>
        <location evidence="1">Membrane</location>
        <topology evidence="1">Single-pass type II membrane protein</topology>
    </subcellularLocation>
</comment>
<evidence type="ECO:0000256" key="1">
    <source>
        <dbReference type="ARBA" id="ARBA00004606"/>
    </source>
</evidence>
<name>A0A0N4ZF25_PARTI</name>
<dbReference type="WBParaSite" id="PTRK_0000635700.1">
    <property type="protein sequence ID" value="PTRK_0000635700.1"/>
    <property type="gene ID" value="PTRK_0000635700"/>
</dbReference>
<keyword evidence="3" id="KW-0808">Transferase</keyword>
<keyword evidence="4 6" id="KW-0472">Membrane</keyword>
<dbReference type="GO" id="GO:0016020">
    <property type="term" value="C:membrane"/>
    <property type="evidence" value="ECO:0007669"/>
    <property type="project" value="UniProtKB-SubCell"/>
</dbReference>
<dbReference type="STRING" id="131310.A0A0N4ZF25"/>
<feature type="transmembrane region" description="Helical" evidence="6">
    <location>
        <begin position="12"/>
        <end position="32"/>
    </location>
</feature>
<keyword evidence="6" id="KW-1133">Transmembrane helix</keyword>
<proteinExistence type="predicted"/>
<evidence type="ECO:0000256" key="6">
    <source>
        <dbReference type="SAM" id="Phobius"/>
    </source>
</evidence>
<keyword evidence="6" id="KW-0812">Transmembrane</keyword>
<reference evidence="8" key="1">
    <citation type="submission" date="2017-02" db="UniProtKB">
        <authorList>
            <consortium name="WormBaseParasite"/>
        </authorList>
    </citation>
    <scope>IDENTIFICATION</scope>
</reference>
<dbReference type="PANTHER" id="PTHR46671">
    <property type="entry name" value="PROTEIN CBG11221"/>
    <property type="match status" value="1"/>
</dbReference>
<dbReference type="Pfam" id="PF02485">
    <property type="entry name" value="Branch"/>
    <property type="match status" value="1"/>
</dbReference>
<evidence type="ECO:0000256" key="5">
    <source>
        <dbReference type="ARBA" id="ARBA00023180"/>
    </source>
</evidence>
<evidence type="ECO:0000256" key="3">
    <source>
        <dbReference type="ARBA" id="ARBA00022679"/>
    </source>
</evidence>
<keyword evidence="5" id="KW-0325">Glycoprotein</keyword>
<accession>A0A0N4ZF25</accession>
<dbReference type="PANTHER" id="PTHR46671:SF7">
    <property type="entry name" value="CORE-2_I-BRANCHING ENZYME"/>
    <property type="match status" value="1"/>
</dbReference>
<dbReference type="Proteomes" id="UP000038045">
    <property type="component" value="Unplaced"/>
</dbReference>
<evidence type="ECO:0000313" key="7">
    <source>
        <dbReference type="Proteomes" id="UP000038045"/>
    </source>
</evidence>
<keyword evidence="7" id="KW-1185">Reference proteome</keyword>
<dbReference type="AlphaFoldDB" id="A0A0N4ZF25"/>
<evidence type="ECO:0000256" key="4">
    <source>
        <dbReference type="ARBA" id="ARBA00023136"/>
    </source>
</evidence>
<evidence type="ECO:0000313" key="8">
    <source>
        <dbReference type="WBParaSite" id="PTRK_0000635700.1"/>
    </source>
</evidence>
<protein>
    <submittedName>
        <fullName evidence="8">Uncharacterized protein</fullName>
    </submittedName>
</protein>
<dbReference type="InterPro" id="IPR003406">
    <property type="entry name" value="Glyco_trans_14"/>
</dbReference>
<organism evidence="7 8">
    <name type="scientific">Parastrongyloides trichosuri</name>
    <name type="common">Possum-specific nematode worm</name>
    <dbReference type="NCBI Taxonomy" id="131310"/>
    <lineage>
        <taxon>Eukaryota</taxon>
        <taxon>Metazoa</taxon>
        <taxon>Ecdysozoa</taxon>
        <taxon>Nematoda</taxon>
        <taxon>Chromadorea</taxon>
        <taxon>Rhabditida</taxon>
        <taxon>Tylenchina</taxon>
        <taxon>Panagrolaimomorpha</taxon>
        <taxon>Strongyloidoidea</taxon>
        <taxon>Strongyloididae</taxon>
        <taxon>Parastrongyloides</taxon>
    </lineage>
</organism>
<sequence>MKLCLRYFEFYLKKFTFILILLIFFYLLNIFLKFTIKKDEVITIINEDTNIFDSQDEYILEENEVFVDINEPFFTPIPGTENINCNDYSKKENAIYARRYGFHRIKYKTSQEDSLDVSCKAIKERHFFPSEQFLTEEEKSYPLAYSTLVYKNYYQIELQLSLTYSIYNHYCFVIDSKSHNTFHKQINSLGSCFPNIYVMKKEFIFDSNGQNYAKGHLECLNFLSTKKWNYIFLLQNHDFPLKTNLQLVKILKLYNGASDFQMVPGYLSRIDSYNDWSFTNLNIFQKYNKNFNDGGYPYWLSFVKGFSEVTLSREDVDYMFRELNLTILLNELDYHKHGIDEMFWSTILSDRNINFPGGMVNFCTEMGIRVEYITRKSLWRTKRLCKSGLIRHEICIHGMEDFYKLVHYPHLFINKLMVEYDAGAVKCWSEVLWNKRFSNESNEIYEDYYKGTPHVKWRKCKLSNSCNENLSLCENDITIDDWKI</sequence>
<evidence type="ECO:0000256" key="2">
    <source>
        <dbReference type="ARBA" id="ARBA00022676"/>
    </source>
</evidence>
<dbReference type="GO" id="GO:0016757">
    <property type="term" value="F:glycosyltransferase activity"/>
    <property type="evidence" value="ECO:0007669"/>
    <property type="project" value="UniProtKB-KW"/>
</dbReference>
<keyword evidence="2" id="KW-0328">Glycosyltransferase</keyword>